<evidence type="ECO:0000313" key="11">
    <source>
        <dbReference type="EMBL" id="GGO70294.1"/>
    </source>
</evidence>
<dbReference type="GO" id="GO:0006099">
    <property type="term" value="P:tricarboxylic acid cycle"/>
    <property type="evidence" value="ECO:0007669"/>
    <property type="project" value="UniProtKB-UniRule"/>
</dbReference>
<dbReference type="EMBL" id="BMLS01000003">
    <property type="protein sequence ID" value="GGO70294.1"/>
    <property type="molecule type" value="Genomic_DNA"/>
</dbReference>
<dbReference type="NCBIfam" id="NF004126">
    <property type="entry name" value="PRK05614.1"/>
    <property type="match status" value="1"/>
</dbReference>
<sequence length="426" mass="47739">MADQKAILKVGDKEIELPILSGTAGHDVIDVRSLGANGYFTFDPGFMATGSCESSITYIDGEKGVLLHRGYSIEELARDAGYLEVCYMLLHGEAPTAEQYAQFKNTITRHTMVHDQVNNFFRGFRRDAHPMAMLCGTVGAMSSFYHDDLDISDPEQRLRSAYRLVAKMPTLVAMCYKYNTGQPFVYPRNDRSFAANFLNMMFSVPAEEYNASEAVVRAMDRIFTLHADHEQNASTSTVRLAGSSGANPYACIAAGVASLWGPAHGGANEACLNMLEEIGSVDRIPEFIERAKDKNDPFRLMGFGHRVYKNYDPRATVMRESCHEVLAELNIQDPLLDVAMELERIALSDPYFKDKKLFPNVDFYSGIILKAIGIPTNMFTCIFALARTVGWISHWHEMLSQPGQKIGRPRQLYTGHDVRKYQPLNK</sequence>
<dbReference type="SUPFAM" id="SSF48256">
    <property type="entry name" value="Citrate synthase"/>
    <property type="match status" value="1"/>
</dbReference>
<dbReference type="PROSITE" id="PS00480">
    <property type="entry name" value="CITRATE_SYNTHASE"/>
    <property type="match status" value="1"/>
</dbReference>
<dbReference type="InterPro" id="IPR016142">
    <property type="entry name" value="Citrate_synth-like_lrg_a-sub"/>
</dbReference>
<keyword evidence="12" id="KW-1185">Reference proteome</keyword>
<evidence type="ECO:0000256" key="2">
    <source>
        <dbReference type="ARBA" id="ARBA00010566"/>
    </source>
</evidence>
<dbReference type="PRINTS" id="PR00143">
    <property type="entry name" value="CITRTSNTHASE"/>
</dbReference>
<evidence type="ECO:0000256" key="3">
    <source>
        <dbReference type="ARBA" id="ARBA00022532"/>
    </source>
</evidence>
<protein>
    <recommendedName>
        <fullName evidence="6 7">Citrate synthase</fullName>
    </recommendedName>
</protein>
<proteinExistence type="inferred from homology"/>
<dbReference type="Gene3D" id="1.10.580.10">
    <property type="entry name" value="Citrate Synthase, domain 1"/>
    <property type="match status" value="1"/>
</dbReference>
<evidence type="ECO:0000256" key="6">
    <source>
        <dbReference type="NCBIfam" id="TIGR01798"/>
    </source>
</evidence>
<comment type="similarity">
    <text evidence="2 7 10">Belongs to the citrate synthase family.</text>
</comment>
<dbReference type="AlphaFoldDB" id="A0A918DJK6"/>
<dbReference type="InterPro" id="IPR019810">
    <property type="entry name" value="Citrate_synthase_AS"/>
</dbReference>
<gene>
    <name evidence="11" type="ORF">GCM10010982_23450</name>
</gene>
<keyword evidence="4 7" id="KW-0808">Transferase</keyword>
<feature type="active site" evidence="8">
    <location>
        <position position="362"/>
    </location>
</feature>
<dbReference type="InterPro" id="IPR016143">
    <property type="entry name" value="Citrate_synth-like_sm_a-sub"/>
</dbReference>
<dbReference type="GO" id="GO:0036440">
    <property type="term" value="F:citrate synthase activity"/>
    <property type="evidence" value="ECO:0007669"/>
    <property type="project" value="UniProtKB-EC"/>
</dbReference>
<dbReference type="Pfam" id="PF00285">
    <property type="entry name" value="Citrate_synt"/>
    <property type="match status" value="1"/>
</dbReference>
<dbReference type="GO" id="GO:0005737">
    <property type="term" value="C:cytoplasm"/>
    <property type="evidence" value="ECO:0007669"/>
    <property type="project" value="InterPro"/>
</dbReference>
<keyword evidence="3 9" id="KW-0816">Tricarboxylic acid cycle</keyword>
<dbReference type="Proteomes" id="UP000606935">
    <property type="component" value="Unassembled WGS sequence"/>
</dbReference>
<name>A0A918DJK6_9ALTE</name>
<dbReference type="Gene3D" id="2.20.28.60">
    <property type="match status" value="1"/>
</dbReference>
<dbReference type="FunFam" id="1.10.230.10:FF:000002">
    <property type="entry name" value="Citrate synthase"/>
    <property type="match status" value="1"/>
</dbReference>
<comment type="caution">
    <text evidence="11">The sequence shown here is derived from an EMBL/GenBank/DDBJ whole genome shotgun (WGS) entry which is preliminary data.</text>
</comment>
<dbReference type="Gene3D" id="1.10.230.10">
    <property type="entry name" value="Cytochrome P450-Terp, domain 2"/>
    <property type="match status" value="1"/>
</dbReference>
<reference evidence="11" key="1">
    <citation type="journal article" date="2014" name="Int. J. Syst. Evol. Microbiol.">
        <title>Complete genome sequence of Corynebacterium casei LMG S-19264T (=DSM 44701T), isolated from a smear-ripened cheese.</title>
        <authorList>
            <consortium name="US DOE Joint Genome Institute (JGI-PGF)"/>
            <person name="Walter F."/>
            <person name="Albersmeier A."/>
            <person name="Kalinowski J."/>
            <person name="Ruckert C."/>
        </authorList>
    </citation>
    <scope>NUCLEOTIDE SEQUENCE</scope>
    <source>
        <strain evidence="11">CGMCC 1.7086</strain>
    </source>
</reference>
<evidence type="ECO:0000256" key="9">
    <source>
        <dbReference type="RuleBase" id="RU003370"/>
    </source>
</evidence>
<dbReference type="NCBIfam" id="TIGR01798">
    <property type="entry name" value="cit_synth_I"/>
    <property type="match status" value="1"/>
</dbReference>
<comment type="pathway">
    <text evidence="1 9">Carbohydrate metabolism; tricarboxylic acid cycle; isocitrate from oxaloacetate: step 1/2.</text>
</comment>
<evidence type="ECO:0000256" key="10">
    <source>
        <dbReference type="RuleBase" id="RU003406"/>
    </source>
</evidence>
<evidence type="ECO:0000256" key="7">
    <source>
        <dbReference type="PIRNR" id="PIRNR001369"/>
    </source>
</evidence>
<evidence type="ECO:0000313" key="12">
    <source>
        <dbReference type="Proteomes" id="UP000606935"/>
    </source>
</evidence>
<dbReference type="CDD" id="cd06114">
    <property type="entry name" value="EcCS_like"/>
    <property type="match status" value="1"/>
</dbReference>
<dbReference type="InterPro" id="IPR024176">
    <property type="entry name" value="Citrate_synthase_bac-typ"/>
</dbReference>
<organism evidence="11 12">
    <name type="scientific">Bowmanella pacifica</name>
    <dbReference type="NCBI Taxonomy" id="502051"/>
    <lineage>
        <taxon>Bacteria</taxon>
        <taxon>Pseudomonadati</taxon>
        <taxon>Pseudomonadota</taxon>
        <taxon>Gammaproteobacteria</taxon>
        <taxon>Alteromonadales</taxon>
        <taxon>Alteromonadaceae</taxon>
        <taxon>Bowmanella</taxon>
    </lineage>
</organism>
<dbReference type="InterPro" id="IPR002020">
    <property type="entry name" value="Citrate_synthase"/>
</dbReference>
<dbReference type="PANTHER" id="PTHR42871:SF1">
    <property type="entry name" value="CITRATE SYNTHASE"/>
    <property type="match status" value="1"/>
</dbReference>
<dbReference type="PIRSF" id="PIRSF001369">
    <property type="entry name" value="Citrate_synth"/>
    <property type="match status" value="1"/>
</dbReference>
<reference evidence="11" key="2">
    <citation type="submission" date="2020-09" db="EMBL/GenBank/DDBJ databases">
        <authorList>
            <person name="Sun Q."/>
            <person name="Zhou Y."/>
        </authorList>
    </citation>
    <scope>NUCLEOTIDE SEQUENCE</scope>
    <source>
        <strain evidence="11">CGMCC 1.7086</strain>
    </source>
</reference>
<dbReference type="InterPro" id="IPR010953">
    <property type="entry name" value="Citrate_synthase_typ-I"/>
</dbReference>
<dbReference type="RefSeq" id="WP_188695062.1">
    <property type="nucleotide sequence ID" value="NZ_BMLS01000003.1"/>
</dbReference>
<comment type="catalytic activity">
    <reaction evidence="5 9">
        <text>oxaloacetate + acetyl-CoA + H2O = citrate + CoA + H(+)</text>
        <dbReference type="Rhea" id="RHEA:16845"/>
        <dbReference type="ChEBI" id="CHEBI:15377"/>
        <dbReference type="ChEBI" id="CHEBI:15378"/>
        <dbReference type="ChEBI" id="CHEBI:16452"/>
        <dbReference type="ChEBI" id="CHEBI:16947"/>
        <dbReference type="ChEBI" id="CHEBI:57287"/>
        <dbReference type="ChEBI" id="CHEBI:57288"/>
        <dbReference type="EC" id="2.3.3.16"/>
    </reaction>
</comment>
<evidence type="ECO:0000256" key="8">
    <source>
        <dbReference type="PIRSR" id="PIRSR001369-1"/>
    </source>
</evidence>
<accession>A0A918DJK6</accession>
<evidence type="ECO:0000256" key="1">
    <source>
        <dbReference type="ARBA" id="ARBA00004751"/>
    </source>
</evidence>
<evidence type="ECO:0000256" key="5">
    <source>
        <dbReference type="ARBA" id="ARBA00049288"/>
    </source>
</evidence>
<feature type="active site" evidence="8">
    <location>
        <position position="305"/>
    </location>
</feature>
<dbReference type="PANTHER" id="PTHR42871">
    <property type="entry name" value="CITRATE SYNTHASE"/>
    <property type="match status" value="1"/>
</dbReference>
<dbReference type="InterPro" id="IPR036969">
    <property type="entry name" value="Citrate_synthase_sf"/>
</dbReference>
<evidence type="ECO:0000256" key="4">
    <source>
        <dbReference type="ARBA" id="ARBA00022679"/>
    </source>
</evidence>